<dbReference type="InterPro" id="IPR050490">
    <property type="entry name" value="Bact_solute-bd_prot1"/>
</dbReference>
<accession>A0A086ZY12</accession>
<dbReference type="RefSeq" id="WP_043165205.1">
    <property type="nucleotide sequence ID" value="NZ_JDUV01000005.1"/>
</dbReference>
<comment type="caution">
    <text evidence="2">The sequence shown here is derived from an EMBL/GenBank/DDBJ whole genome shotgun (WGS) entry which is preliminary data.</text>
</comment>
<dbReference type="AlphaFoldDB" id="A0A086ZY12"/>
<name>A0A086ZY12_9BIFI</name>
<protein>
    <submittedName>
        <fullName evidence="2">ABC transporter substrate binding component</fullName>
    </submittedName>
</protein>
<organism evidence="2 3">
    <name type="scientific">Bifidobacterium callitrichos DSM 23973</name>
    <dbReference type="NCBI Taxonomy" id="1437609"/>
    <lineage>
        <taxon>Bacteria</taxon>
        <taxon>Bacillati</taxon>
        <taxon>Actinomycetota</taxon>
        <taxon>Actinomycetes</taxon>
        <taxon>Bifidobacteriales</taxon>
        <taxon>Bifidobacteriaceae</taxon>
        <taxon>Bifidobacterium</taxon>
    </lineage>
</organism>
<dbReference type="OrthoDB" id="3225049at2"/>
<gene>
    <name evidence="2" type="ORF">BCAL_1143</name>
</gene>
<evidence type="ECO:0000313" key="2">
    <source>
        <dbReference type="EMBL" id="KFI51412.1"/>
    </source>
</evidence>
<dbReference type="PANTHER" id="PTHR43649:SF17">
    <property type="entry name" value="ABC TRANSPORTER SOLUTE BINDING PROTEIN-SUGAR TRANSPORT"/>
    <property type="match status" value="1"/>
</dbReference>
<dbReference type="Gene3D" id="3.40.190.10">
    <property type="entry name" value="Periplasmic binding protein-like II"/>
    <property type="match status" value="2"/>
</dbReference>
<evidence type="ECO:0000313" key="3">
    <source>
        <dbReference type="Proteomes" id="UP000029072"/>
    </source>
</evidence>
<feature type="signal peptide" evidence="1">
    <location>
        <begin position="1"/>
        <end position="25"/>
    </location>
</feature>
<dbReference type="eggNOG" id="COG1653">
    <property type="taxonomic scope" value="Bacteria"/>
</dbReference>
<proteinExistence type="predicted"/>
<dbReference type="PANTHER" id="PTHR43649">
    <property type="entry name" value="ARABINOSE-BINDING PROTEIN-RELATED"/>
    <property type="match status" value="1"/>
</dbReference>
<reference evidence="2 3" key="1">
    <citation type="submission" date="2014-03" db="EMBL/GenBank/DDBJ databases">
        <title>Genomics of Bifidobacteria.</title>
        <authorList>
            <person name="Ventura M."/>
            <person name="Milani C."/>
            <person name="Lugli G.A."/>
        </authorList>
    </citation>
    <scope>NUCLEOTIDE SEQUENCE [LARGE SCALE GENOMIC DNA]</scope>
    <source>
        <strain evidence="2 3">DSM 23973</strain>
    </source>
</reference>
<dbReference type="EMBL" id="JGYS01000022">
    <property type="protein sequence ID" value="KFI51412.1"/>
    <property type="molecule type" value="Genomic_DNA"/>
</dbReference>
<keyword evidence="1" id="KW-0732">Signal</keyword>
<feature type="chain" id="PRO_5001818243" evidence="1">
    <location>
        <begin position="26"/>
        <end position="531"/>
    </location>
</feature>
<dbReference type="SUPFAM" id="SSF53850">
    <property type="entry name" value="Periplasmic binding protein-like II"/>
    <property type="match status" value="1"/>
</dbReference>
<dbReference type="Proteomes" id="UP000029072">
    <property type="component" value="Unassembled WGS sequence"/>
</dbReference>
<evidence type="ECO:0000256" key="1">
    <source>
        <dbReference type="SAM" id="SignalP"/>
    </source>
</evidence>
<dbReference type="STRING" id="1437609.BCAL_1143"/>
<sequence>MARRSVMTKALAAISAIAMLGTVAACGGSSEPTTTEDGKPILKILVVKNTNTDKTTNMQWAKDLEKEAGVKIEWQEVTDDQWGQQKNPSMSGGEIADISLRAFSPDDAAQFPDLFEDLSDDMDKLPNVKKFFDEKPDAKKLVADPEGHIYNLPSSRGKAYSGSGQNMMINKAWLDKLGLKVPTTWDELETVLKAFKEKDPNGNGQADEIPMNIRALDTGGFGWYSPMLLLNSTGIVTGYNKGPSAQGIYVKDGKVKSYLVSDEYKEVIKYYNKLISEGLIPADWSTKQADAYYADQTNDGKTAKTGVIFGWSLADFGDMRDQYEAMPVPAAPGVSADEVVWDGSSNEFENFKLSIAADSPNKDAAFKVANLLYSEKYSVQQFAGSFGVTLTDDGNHTYTEDADKMQQLTADNKMPAFADRLAGWIPDEVTIKGDYNAEDIQEVNKANEEQRTHFDPVKDYMPDYVRPDATDSTTISNNNTQIMNTAIQKTAQWMAEGGIDGEWDAYVKQLESLGLNDNVKLWQKWYDTYTK</sequence>
<dbReference type="PROSITE" id="PS51257">
    <property type="entry name" value="PROKAR_LIPOPROTEIN"/>
    <property type="match status" value="1"/>
</dbReference>